<protein>
    <submittedName>
        <fullName evidence="1">Uncharacterized protein</fullName>
    </submittedName>
</protein>
<evidence type="ECO:0000313" key="1">
    <source>
        <dbReference type="EMBL" id="GMT36536.1"/>
    </source>
</evidence>
<dbReference type="Proteomes" id="UP001432322">
    <property type="component" value="Unassembled WGS sequence"/>
</dbReference>
<reference evidence="1" key="1">
    <citation type="submission" date="2023-10" db="EMBL/GenBank/DDBJ databases">
        <title>Genome assembly of Pristionchus species.</title>
        <authorList>
            <person name="Yoshida K."/>
            <person name="Sommer R.J."/>
        </authorList>
    </citation>
    <scope>NUCLEOTIDE SEQUENCE</scope>
    <source>
        <strain evidence="1">RS5133</strain>
    </source>
</reference>
<comment type="caution">
    <text evidence="1">The sequence shown here is derived from an EMBL/GenBank/DDBJ whole genome shotgun (WGS) entry which is preliminary data.</text>
</comment>
<keyword evidence="2" id="KW-1185">Reference proteome</keyword>
<feature type="non-terminal residue" evidence="1">
    <location>
        <position position="149"/>
    </location>
</feature>
<sequence length="149" mass="16147">DSQHAETDAIDAVATDESKRLAAALQQLQLQQEVQRSIESVHESPADKDNLFAHIATPDDASHSSPIRLGASHCETVDAHCIAGTIPAADEQPAAAPQQSSFTAIMLELHEMHRQSPLQPDHVQLHVQPANWELPNPFLATFALPIGFP</sequence>
<accession>A0AAV5WWS4</accession>
<proteinExistence type="predicted"/>
<dbReference type="EMBL" id="BTSY01000007">
    <property type="protein sequence ID" value="GMT36536.1"/>
    <property type="molecule type" value="Genomic_DNA"/>
</dbReference>
<name>A0AAV5WWS4_9BILA</name>
<evidence type="ECO:0000313" key="2">
    <source>
        <dbReference type="Proteomes" id="UP001432322"/>
    </source>
</evidence>
<gene>
    <name evidence="1" type="ORF">PFISCL1PPCAC_27833</name>
</gene>
<organism evidence="1 2">
    <name type="scientific">Pristionchus fissidentatus</name>
    <dbReference type="NCBI Taxonomy" id="1538716"/>
    <lineage>
        <taxon>Eukaryota</taxon>
        <taxon>Metazoa</taxon>
        <taxon>Ecdysozoa</taxon>
        <taxon>Nematoda</taxon>
        <taxon>Chromadorea</taxon>
        <taxon>Rhabditida</taxon>
        <taxon>Rhabditina</taxon>
        <taxon>Diplogasteromorpha</taxon>
        <taxon>Diplogasteroidea</taxon>
        <taxon>Neodiplogasteridae</taxon>
        <taxon>Pristionchus</taxon>
    </lineage>
</organism>
<feature type="non-terminal residue" evidence="1">
    <location>
        <position position="1"/>
    </location>
</feature>
<dbReference type="AlphaFoldDB" id="A0AAV5WWS4"/>